<protein>
    <submittedName>
        <fullName evidence="2">Glycosyl transferase GT2 family</fullName>
    </submittedName>
</protein>
<evidence type="ECO:0000259" key="1">
    <source>
        <dbReference type="Pfam" id="PF00535"/>
    </source>
</evidence>
<dbReference type="Pfam" id="PF00535">
    <property type="entry name" value="Glycos_transf_2"/>
    <property type="match status" value="1"/>
</dbReference>
<dbReference type="HOGENOM" id="CLU_025996_4_4_9"/>
<keyword evidence="3" id="KW-1185">Reference proteome</keyword>
<dbReference type="KEGG" id="bpb:bpr_I2185"/>
<accession>E0RX10</accession>
<dbReference type="CAZy" id="GT2">
    <property type="family name" value="Glycosyltransferase Family 2"/>
</dbReference>
<gene>
    <name evidence="2" type="ordered locus">bpr_I2185</name>
</gene>
<dbReference type="PANTHER" id="PTHR22916">
    <property type="entry name" value="GLYCOSYLTRANSFERASE"/>
    <property type="match status" value="1"/>
</dbReference>
<sequence length="440" mass="51440">MNILELARFEELNGENFIDRPCDISILVNVYNFGNFLKETFEGILEQDTDFSMEVLVHDDASTDESQDIVKEYCEKYPNLFHGFIGHKNVYGTLSDSKCAEFENEWIRQYANGKYFAYCEGDDFWTDKDKIQVQLSYMIKHPECKLTMHDAIIWDYRNESRYRMKEGEPDHDLLVDELIMQKTGIWPTASMIFSKDVALSPKWMTECWVGDWPRQLYAIANGTVHFFGKAMSVYRYMHSISWSKRTSENIDMELKHCLQMMHFLVLYDNYTNGQNHDDIVERCGGFYLNLIGKVANYSDLISMIKKMSKDIRESFTWEIEQLESICMLLKCEECLPQELEKFVSEQKEFYIYGNGNNAHLLSEKLIKKGINFNGYVVSDNEIISLDVSNVFHLSDIKDKNIPFAVGVGPQHYKAIKKVLEDCKAKYIFPFVISDFPKVRI</sequence>
<dbReference type="InterPro" id="IPR001173">
    <property type="entry name" value="Glyco_trans_2-like"/>
</dbReference>
<dbReference type="SUPFAM" id="SSF53448">
    <property type="entry name" value="Nucleotide-diphospho-sugar transferases"/>
    <property type="match status" value="1"/>
</dbReference>
<dbReference type="Proteomes" id="UP000001299">
    <property type="component" value="Chromosome 1"/>
</dbReference>
<dbReference type="eggNOG" id="COG0463">
    <property type="taxonomic scope" value="Bacteria"/>
</dbReference>
<organism evidence="2 3">
    <name type="scientific">Butyrivibrio proteoclasticus (strain ATCC 51982 / DSM 14932 / B316)</name>
    <name type="common">Clostridium proteoclasticum</name>
    <dbReference type="NCBI Taxonomy" id="515622"/>
    <lineage>
        <taxon>Bacteria</taxon>
        <taxon>Bacillati</taxon>
        <taxon>Bacillota</taxon>
        <taxon>Clostridia</taxon>
        <taxon>Lachnospirales</taxon>
        <taxon>Lachnospiraceae</taxon>
        <taxon>Butyrivibrio</taxon>
    </lineage>
</organism>
<dbReference type="RefSeq" id="WP_013281571.1">
    <property type="nucleotide sequence ID" value="NC_014387.1"/>
</dbReference>
<evidence type="ECO:0000313" key="3">
    <source>
        <dbReference type="Proteomes" id="UP000001299"/>
    </source>
</evidence>
<dbReference type="InterPro" id="IPR029044">
    <property type="entry name" value="Nucleotide-diphossugar_trans"/>
</dbReference>
<dbReference type="EMBL" id="CP001810">
    <property type="protein sequence ID" value="ADL34918.1"/>
    <property type="molecule type" value="Genomic_DNA"/>
</dbReference>
<dbReference type="PANTHER" id="PTHR22916:SF3">
    <property type="entry name" value="UDP-GLCNAC:BETAGAL BETA-1,3-N-ACETYLGLUCOSAMINYLTRANSFERASE-LIKE PROTEIN 1"/>
    <property type="match status" value="1"/>
</dbReference>
<name>E0RX10_BUTPB</name>
<dbReference type="GO" id="GO:0016758">
    <property type="term" value="F:hexosyltransferase activity"/>
    <property type="evidence" value="ECO:0007669"/>
    <property type="project" value="UniProtKB-ARBA"/>
</dbReference>
<dbReference type="Gene3D" id="3.90.550.10">
    <property type="entry name" value="Spore Coat Polysaccharide Biosynthesis Protein SpsA, Chain A"/>
    <property type="match status" value="1"/>
</dbReference>
<reference evidence="2 3" key="1">
    <citation type="journal article" date="2010" name="PLoS ONE">
        <title>The glycobiome of the rumen bacterium Butyrivibrio proteoclasticus B316(T) highlights adaptation to a polysaccharide-rich environment.</title>
        <authorList>
            <person name="Kelly W.J."/>
            <person name="Leahy S.C."/>
            <person name="Altermann E."/>
            <person name="Yeoman C.J."/>
            <person name="Dunne J.C."/>
            <person name="Kong Z."/>
            <person name="Pacheco D.M."/>
            <person name="Li D."/>
            <person name="Noel S.J."/>
            <person name="Moon C.D."/>
            <person name="Cookson A.L."/>
            <person name="Attwood G.T."/>
        </authorList>
    </citation>
    <scope>NUCLEOTIDE SEQUENCE [LARGE SCALE GENOMIC DNA]</scope>
    <source>
        <strain evidence="3">ATCC 51982 / DSM 14932 / B316</strain>
    </source>
</reference>
<dbReference type="AlphaFoldDB" id="E0RX10"/>
<feature type="domain" description="Glycosyltransferase 2-like" evidence="1">
    <location>
        <begin position="25"/>
        <end position="80"/>
    </location>
</feature>
<evidence type="ECO:0000313" key="2">
    <source>
        <dbReference type="EMBL" id="ADL34918.1"/>
    </source>
</evidence>
<keyword evidence="2" id="KW-0808">Transferase</keyword>
<dbReference type="STRING" id="515622.bpr_I2185"/>
<proteinExistence type="predicted"/>